<evidence type="ECO:0000313" key="9">
    <source>
        <dbReference type="Proteomes" id="UP000504627"/>
    </source>
</evidence>
<dbReference type="Proteomes" id="UP000504627">
    <property type="component" value="Unplaced"/>
</dbReference>
<dbReference type="SUPFAM" id="SSF49842">
    <property type="entry name" value="TNF-like"/>
    <property type="match status" value="2"/>
</dbReference>
<evidence type="ECO:0000256" key="7">
    <source>
        <dbReference type="SAM" id="SignalP"/>
    </source>
</evidence>
<name>A0A6J2IRZ8_9PASS</name>
<dbReference type="PANTHER" id="PTHR15427:SF29">
    <property type="entry name" value="COMPLEMENT C1Q SUBCOMPONENT SUBUNIT C"/>
    <property type="match status" value="1"/>
</dbReference>
<dbReference type="GO" id="GO:0005576">
    <property type="term" value="C:extracellular region"/>
    <property type="evidence" value="ECO:0007669"/>
    <property type="project" value="UniProtKB-SubCell"/>
</dbReference>
<dbReference type="InterPro" id="IPR008160">
    <property type="entry name" value="Collagen"/>
</dbReference>
<keyword evidence="3 7" id="KW-0732">Signal</keyword>
<feature type="region of interest" description="Disordered" evidence="6">
    <location>
        <begin position="28"/>
        <end position="128"/>
    </location>
</feature>
<dbReference type="PRINTS" id="PR00007">
    <property type="entry name" value="COMPLEMNTC1Q"/>
</dbReference>
<dbReference type="Pfam" id="PF00386">
    <property type="entry name" value="C1q"/>
    <property type="match status" value="2"/>
</dbReference>
<dbReference type="SMART" id="SM00110">
    <property type="entry name" value="C1Q"/>
    <property type="match status" value="2"/>
</dbReference>
<dbReference type="GeneID" id="114001559"/>
<feature type="compositionally biased region" description="Low complexity" evidence="6">
    <location>
        <begin position="113"/>
        <end position="126"/>
    </location>
</feature>
<sequence length="522" mass="54972">MQPEFWLGISTLAAVLSTAMLENGFCRAPDGKDGFPGVPGRDGRPGQKGDMGEPGKSGPRTGIQGPKGDAGEPGPPGIPGDRGLPGLPGTIGMPGLPGLKGEKGVPGNTLEQPRPAFSASRRSPPSMGRTVVFDNIITNEENSYSPQTGQFTCRIPGLYYFAYQVVSSGDLCLSITKNREDVASFCDNNSVGILQVNSGSSVLSLAPGDQVSVTTNPALGSSIYSGSEADSVFSGFMLFPQTGAPDAASLLFSMPWKPPCHGPSVQHFFPFACYRTKMEQRFWEQLSLALTLLLLHVGSAVNEDIPLNSYGVPGLPGMPGMPGKDGRDGLKGAKGEPGIPAPPAMQGPKGMKGEPGSPGLPGKKGPAGLPGPAGAPGVMGPRGEPGMPGSYKQKHQSAFSVTRQTKEHPLKNVPVIFNHVITNTNHDYNTTTGKFTCKVPGLYYFVFHTSQTANLCTILHKNQRRMASFCDHKTNTMQVSSGGLLLHLAAEDQVWLGVNDYNGMVGIANSDTIFSGFLLFPD</sequence>
<feature type="compositionally biased region" description="Basic and acidic residues" evidence="6">
    <location>
        <begin position="324"/>
        <end position="334"/>
    </location>
</feature>
<evidence type="ECO:0000256" key="1">
    <source>
        <dbReference type="ARBA" id="ARBA00004613"/>
    </source>
</evidence>
<dbReference type="PROSITE" id="PS50871">
    <property type="entry name" value="C1Q"/>
    <property type="match status" value="2"/>
</dbReference>
<comment type="subcellular location">
    <subcellularLocation>
        <location evidence="1">Secreted</location>
    </subcellularLocation>
</comment>
<keyword evidence="2" id="KW-0964">Secreted</keyword>
<accession>A0A6J2IRZ8</accession>
<keyword evidence="9" id="KW-1185">Reference proteome</keyword>
<feature type="signal peptide" evidence="7">
    <location>
        <begin position="1"/>
        <end position="21"/>
    </location>
</feature>
<evidence type="ECO:0000256" key="4">
    <source>
        <dbReference type="ARBA" id="ARBA00023119"/>
    </source>
</evidence>
<feature type="compositionally biased region" description="Basic and acidic residues" evidence="6">
    <location>
        <begin position="41"/>
        <end position="53"/>
    </location>
</feature>
<dbReference type="Gene3D" id="2.60.120.40">
    <property type="match status" value="2"/>
</dbReference>
<evidence type="ECO:0000256" key="5">
    <source>
        <dbReference type="ARBA" id="ARBA00023278"/>
    </source>
</evidence>
<dbReference type="InterPro" id="IPR008983">
    <property type="entry name" value="Tumour_necrosis_fac-like_dom"/>
</dbReference>
<feature type="domain" description="C1q" evidence="8">
    <location>
        <begin position="110"/>
        <end position="244"/>
    </location>
</feature>
<protein>
    <submittedName>
        <fullName evidence="10">Collagen alpha-1(IX) chain</fullName>
    </submittedName>
</protein>
<evidence type="ECO:0000256" key="6">
    <source>
        <dbReference type="SAM" id="MobiDB-lite"/>
    </source>
</evidence>
<feature type="region of interest" description="Disordered" evidence="6">
    <location>
        <begin position="318"/>
        <end position="392"/>
    </location>
</feature>
<dbReference type="RefSeq" id="XP_027602619.2">
    <property type="nucleotide sequence ID" value="XM_027746818.2"/>
</dbReference>
<dbReference type="Pfam" id="PF01391">
    <property type="entry name" value="Collagen"/>
    <property type="match status" value="2"/>
</dbReference>
<dbReference type="InParanoid" id="A0A6J2IRZ8"/>
<feature type="compositionally biased region" description="Low complexity" evidence="6">
    <location>
        <begin position="354"/>
        <end position="382"/>
    </location>
</feature>
<evidence type="ECO:0000259" key="8">
    <source>
        <dbReference type="PROSITE" id="PS50871"/>
    </source>
</evidence>
<reference evidence="10" key="1">
    <citation type="submission" date="2025-08" db="UniProtKB">
        <authorList>
            <consortium name="RefSeq"/>
        </authorList>
    </citation>
    <scope>IDENTIFICATION</scope>
    <source>
        <tissue evidence="10">Muscle</tissue>
    </source>
</reference>
<keyword evidence="4 10" id="KW-0176">Collagen</keyword>
<gene>
    <name evidence="10" type="primary">LOC114001559</name>
</gene>
<dbReference type="InterPro" id="IPR001073">
    <property type="entry name" value="C1q_dom"/>
</dbReference>
<evidence type="ECO:0000256" key="3">
    <source>
        <dbReference type="ARBA" id="ARBA00022729"/>
    </source>
</evidence>
<dbReference type="GO" id="GO:0005581">
    <property type="term" value="C:collagen trimer"/>
    <property type="evidence" value="ECO:0007669"/>
    <property type="project" value="UniProtKB-KW"/>
</dbReference>
<dbReference type="FunFam" id="2.60.120.40:FF:000001">
    <property type="entry name" value="Complement C1q B chain"/>
    <property type="match status" value="2"/>
</dbReference>
<feature type="chain" id="PRO_5030157306" evidence="7">
    <location>
        <begin position="22"/>
        <end position="522"/>
    </location>
</feature>
<evidence type="ECO:0000313" key="10">
    <source>
        <dbReference type="RefSeq" id="XP_027602619.2"/>
    </source>
</evidence>
<evidence type="ECO:0000256" key="2">
    <source>
        <dbReference type="ARBA" id="ARBA00022525"/>
    </source>
</evidence>
<feature type="domain" description="C1q" evidence="8">
    <location>
        <begin position="392"/>
        <end position="522"/>
    </location>
</feature>
<proteinExistence type="predicted"/>
<dbReference type="InterPro" id="IPR050392">
    <property type="entry name" value="Collagen/C1q_domain"/>
</dbReference>
<dbReference type="PANTHER" id="PTHR15427">
    <property type="entry name" value="EMILIN ELASTIN MICROFIBRIL INTERFACE-LOCATED PROTEIN ELASTIN MICROFIBRIL INTERFACER"/>
    <property type="match status" value="1"/>
</dbReference>
<organism evidence="9 10">
    <name type="scientific">Pipra filicauda</name>
    <name type="common">Wire-tailed manakin</name>
    <dbReference type="NCBI Taxonomy" id="649802"/>
    <lineage>
        <taxon>Eukaryota</taxon>
        <taxon>Metazoa</taxon>
        <taxon>Chordata</taxon>
        <taxon>Craniata</taxon>
        <taxon>Vertebrata</taxon>
        <taxon>Euteleostomi</taxon>
        <taxon>Archelosauria</taxon>
        <taxon>Archosauria</taxon>
        <taxon>Dinosauria</taxon>
        <taxon>Saurischia</taxon>
        <taxon>Theropoda</taxon>
        <taxon>Coelurosauria</taxon>
        <taxon>Aves</taxon>
        <taxon>Neognathae</taxon>
        <taxon>Neoaves</taxon>
        <taxon>Telluraves</taxon>
        <taxon>Australaves</taxon>
        <taxon>Passeriformes</taxon>
        <taxon>Pipridae</taxon>
        <taxon>Pipra</taxon>
    </lineage>
</organism>
<keyword evidence="5" id="KW-0379">Hydroxylation</keyword>
<dbReference type="AlphaFoldDB" id="A0A6J2IRZ8"/>